<sequence length="37" mass="4254">MLMDFIVLPTFFKVLPLLPTIMLTTLLSDLVLPWSSF</sequence>
<dbReference type="AlphaFoldDB" id="A0A2R4NFY7"/>
<organism evidence="2">
    <name type="scientific">Klebsiella pneumoniae</name>
    <dbReference type="NCBI Taxonomy" id="573"/>
    <lineage>
        <taxon>Bacteria</taxon>
        <taxon>Pseudomonadati</taxon>
        <taxon>Pseudomonadota</taxon>
        <taxon>Gammaproteobacteria</taxon>
        <taxon>Enterobacterales</taxon>
        <taxon>Enterobacteriaceae</taxon>
        <taxon>Klebsiella/Raoultella group</taxon>
        <taxon>Klebsiella</taxon>
        <taxon>Klebsiella pneumoniae complex</taxon>
    </lineage>
</organism>
<evidence type="ECO:0000256" key="1">
    <source>
        <dbReference type="SAM" id="Phobius"/>
    </source>
</evidence>
<feature type="transmembrane region" description="Helical" evidence="1">
    <location>
        <begin position="6"/>
        <end position="32"/>
    </location>
</feature>
<proteinExistence type="predicted"/>
<keyword evidence="1" id="KW-0812">Transmembrane</keyword>
<keyword evidence="1" id="KW-0472">Membrane</keyword>
<name>A0A2R4NFY7_KLEPN</name>
<reference evidence="2" key="1">
    <citation type="submission" date="2017-10" db="EMBL/GenBank/DDBJ databases">
        <title>Complete sequence of pD610-HI2.</title>
        <authorList>
            <person name="Jiang X."/>
            <person name="Feng J."/>
            <person name="Zeng L."/>
            <person name="Zhang D."/>
            <person name="Zhan Z."/>
            <person name="Zhao Y."/>
            <person name="Luo W."/>
            <person name="Zhou D."/>
        </authorList>
    </citation>
    <scope>NUCLEOTIDE SEQUENCE</scope>
    <source>
        <strain evidence="2">D610</strain>
        <plasmid evidence="2">pD610-HI2</plasmid>
    </source>
</reference>
<protein>
    <submittedName>
        <fullName evidence="2">Uncharacterized protein</fullName>
    </submittedName>
</protein>
<dbReference type="EMBL" id="MG288680">
    <property type="protein sequence ID" value="AVX34860.1"/>
    <property type="molecule type" value="Genomic_DNA"/>
</dbReference>
<keyword evidence="1" id="KW-1133">Transmembrane helix</keyword>
<accession>A0A2R4NFY7</accession>
<keyword evidence="2" id="KW-0614">Plasmid</keyword>
<evidence type="ECO:0000313" key="2">
    <source>
        <dbReference type="EMBL" id="AVX34860.1"/>
    </source>
</evidence>
<geneLocation type="plasmid" evidence="2">
    <name>pD610-HI2</name>
</geneLocation>